<accession>A0ABX0Y0M9</accession>
<dbReference type="InterPro" id="IPR029045">
    <property type="entry name" value="ClpP/crotonase-like_dom_sf"/>
</dbReference>
<evidence type="ECO:0008006" key="3">
    <source>
        <dbReference type="Google" id="ProtNLM"/>
    </source>
</evidence>
<name>A0ABX0Y0M9_9ACTN</name>
<keyword evidence="2" id="KW-1185">Reference proteome</keyword>
<sequence length="73" mass="7471">MVVLAGAGRAFCAGTDLKGQAGGARWVDGVGDIQARYALQEAVGRTVVKVRRIRVPGAAPRAVPGPVSRCPEG</sequence>
<comment type="caution">
    <text evidence="1">The sequence shown here is derived from an EMBL/GenBank/DDBJ whole genome shotgun (WGS) entry which is preliminary data.</text>
</comment>
<dbReference type="SUPFAM" id="SSF52096">
    <property type="entry name" value="ClpP/crotonase"/>
    <property type="match status" value="1"/>
</dbReference>
<evidence type="ECO:0000313" key="2">
    <source>
        <dbReference type="Proteomes" id="UP000722989"/>
    </source>
</evidence>
<reference evidence="1 2" key="1">
    <citation type="submission" date="2020-03" db="EMBL/GenBank/DDBJ databases">
        <title>WGS of the type strain of Planosporangium spp.</title>
        <authorList>
            <person name="Thawai C."/>
        </authorList>
    </citation>
    <scope>NUCLEOTIDE SEQUENCE [LARGE SCALE GENOMIC DNA]</scope>
    <source>
        <strain evidence="1 2">TBRC 5610</strain>
    </source>
</reference>
<protein>
    <recommendedName>
        <fullName evidence="3">Enoyl-CoA hydratase</fullName>
    </recommendedName>
</protein>
<gene>
    <name evidence="1" type="ORF">HC031_19455</name>
</gene>
<evidence type="ECO:0000313" key="1">
    <source>
        <dbReference type="EMBL" id="NJC71878.1"/>
    </source>
</evidence>
<dbReference type="EMBL" id="JAATVY010000014">
    <property type="protein sequence ID" value="NJC71878.1"/>
    <property type="molecule type" value="Genomic_DNA"/>
</dbReference>
<dbReference type="Gene3D" id="3.90.226.10">
    <property type="entry name" value="2-enoyl-CoA Hydratase, Chain A, domain 1"/>
    <property type="match status" value="1"/>
</dbReference>
<dbReference type="Proteomes" id="UP000722989">
    <property type="component" value="Unassembled WGS sequence"/>
</dbReference>
<organism evidence="1 2">
    <name type="scientific">Planosporangium thailandense</name>
    <dbReference type="NCBI Taxonomy" id="765197"/>
    <lineage>
        <taxon>Bacteria</taxon>
        <taxon>Bacillati</taxon>
        <taxon>Actinomycetota</taxon>
        <taxon>Actinomycetes</taxon>
        <taxon>Micromonosporales</taxon>
        <taxon>Micromonosporaceae</taxon>
        <taxon>Planosporangium</taxon>
    </lineage>
</organism>
<proteinExistence type="predicted"/>
<dbReference type="RefSeq" id="WP_167926782.1">
    <property type="nucleotide sequence ID" value="NZ_JAATVY010000014.1"/>
</dbReference>